<dbReference type="Proteomes" id="UP001152531">
    <property type="component" value="Unassembled WGS sequence"/>
</dbReference>
<reference evidence="1" key="1">
    <citation type="submission" date="2022-06" db="EMBL/GenBank/DDBJ databases">
        <authorList>
            <person name="Legras J.-L."/>
            <person name="Devillers H."/>
            <person name="Grondin C."/>
        </authorList>
    </citation>
    <scope>NUCLEOTIDE SEQUENCE</scope>
    <source>
        <strain evidence="1">CLIB 1444</strain>
    </source>
</reference>
<gene>
    <name evidence="1" type="ORF">CLIB1444_01S13806</name>
</gene>
<evidence type="ECO:0000313" key="1">
    <source>
        <dbReference type="EMBL" id="CAH6718755.1"/>
    </source>
</evidence>
<protein>
    <submittedName>
        <fullName evidence="1">Uncharacterized protein</fullName>
    </submittedName>
</protein>
<dbReference type="EMBL" id="CALSDN010000001">
    <property type="protein sequence ID" value="CAH6718755.1"/>
    <property type="molecule type" value="Genomic_DNA"/>
</dbReference>
<organism evidence="1 2">
    <name type="scientific">[Candida] jaroonii</name>
    <dbReference type="NCBI Taxonomy" id="467808"/>
    <lineage>
        <taxon>Eukaryota</taxon>
        <taxon>Fungi</taxon>
        <taxon>Dikarya</taxon>
        <taxon>Ascomycota</taxon>
        <taxon>Saccharomycotina</taxon>
        <taxon>Pichiomycetes</taxon>
        <taxon>Debaryomycetaceae</taxon>
        <taxon>Yamadazyma</taxon>
    </lineage>
</organism>
<keyword evidence="2" id="KW-1185">Reference proteome</keyword>
<sequence>MSQLLYKYFLKKTALDSVIKIGDTQDPYFEEIPEDELHFYQRKGAKRKRKLPSIIPPKDLKILNSVKRKAYRLDLQLSICGIRLGWAGIIGLIPWLGDIIACFLALQIVRKAEKIEGGLPMGIRSKMMSNVIFDFMLGLIPIVGDFMNIAYKCNSRNFILLEKYLVEKYSSQVPVMSKMDKKNLQAIEDDAITRGNEPRKDEILV</sequence>
<evidence type="ECO:0000313" key="2">
    <source>
        <dbReference type="Proteomes" id="UP001152531"/>
    </source>
</evidence>
<name>A0ACA9Y1D1_9ASCO</name>
<comment type="caution">
    <text evidence="1">The sequence shown here is derived from an EMBL/GenBank/DDBJ whole genome shotgun (WGS) entry which is preliminary data.</text>
</comment>
<proteinExistence type="predicted"/>
<accession>A0ACA9Y1D1</accession>